<name>A0A6B3QYF1_9FLAO</name>
<proteinExistence type="predicted"/>
<sequence length="886" mass="100388">MKQFTNTKKEKEDLEKQVNNFKYSLLFARASRGITYLALILFSAWASAQDSPLEAAGKKYTLGEIEVIGSTSYNEQTVIAFTGLKTGDELYIPGDKISKVLKKLWDLGLFSDINFYLKNVEGDVADLQLEIVEVPKLNEVKVRGIKKRKREDIIKDNELQKNTKVTENFLINLRNTIEDQYREKGYLNAKTTITTSPVEIDSTSTDNLVNMTLNIEPGDKVKISSINIEGNEEFSDWSVKRMMKNTKEKFLLRFWKRSKFIEEDYEADKERIVKKFKEKGYRDARIISDSMIVNSDTDIEVNIEVKEGDRYYFGNIDFLGNAAYTDAQLQQLMGIRKGDPYNGTILQNKIANAEKPDADDLTNLYQNSGYLFSNITPVETRIYNDTIDLEIRINEGKIAYFNEITVTGNDKTNDNVIFRNLRTRPGQQYSKQDVMNTIRELGQLGFFNAENLEPKFENVDPQSGTLDLHYIVEEQGSSQIELQGGYGGGGFIGTLGLRFNNFAIKDIFNKEAYKPVPMGDGQSLSLRAQASIAFQNYSLSFVEPWLGGKKPVQLSVSLSQTIQFLFNPLTRRADNDRSFTISGINVGFAKRLREPDQNFTLSTAVGYQNFQLNNYNIGLFNFPNGFSNNLSFTVGLNRNNTFTNPIFPTGGSEFDFSVKFTLPYSAFNDVDYGQLRAERNEALANNNQDALAEIDQQRFNWLEFYKVKFSGDWYNNLFDKLVLRTRFEYGFLGAYNSDRGIPPFERFFLGGDGLAGFALDGREIVALRGYPNQSILPRSRTVGGEESFNDGASIYHKYTMELRYPITLKPTASIYGLAFVEGGATFDEFKNFTPFEMSRSAGAGLRIFMPAFGLLGIDFGYGFDPIPGSNTGANGWETHFIIGQQF</sequence>
<evidence type="ECO:0000256" key="5">
    <source>
        <dbReference type="ARBA" id="ARBA00023136"/>
    </source>
</evidence>
<evidence type="ECO:0000256" key="4">
    <source>
        <dbReference type="ARBA" id="ARBA00022729"/>
    </source>
</evidence>
<dbReference type="PIRSF" id="PIRSF006076">
    <property type="entry name" value="OM_assembly_OMP85"/>
    <property type="match status" value="1"/>
</dbReference>
<dbReference type="PANTHER" id="PTHR12815:SF47">
    <property type="entry name" value="TRANSLOCATION AND ASSEMBLY MODULE SUBUNIT TAMA"/>
    <property type="match status" value="1"/>
</dbReference>
<evidence type="ECO:0000313" key="9">
    <source>
        <dbReference type="Proteomes" id="UP000478505"/>
    </source>
</evidence>
<dbReference type="Proteomes" id="UP000478505">
    <property type="component" value="Unassembled WGS sequence"/>
</dbReference>
<dbReference type="PROSITE" id="PS51779">
    <property type="entry name" value="POTRA"/>
    <property type="match status" value="2"/>
</dbReference>
<comment type="subcellular location">
    <subcellularLocation>
        <location evidence="1">Membrane</location>
    </subcellularLocation>
</comment>
<dbReference type="InterPro" id="IPR023707">
    <property type="entry name" value="OM_assembly_BamA"/>
</dbReference>
<protein>
    <submittedName>
        <fullName evidence="8">BamA/TamA family outer membrane protein</fullName>
    </submittedName>
</protein>
<dbReference type="InterPro" id="IPR034746">
    <property type="entry name" value="POTRA"/>
</dbReference>
<evidence type="ECO:0000256" key="3">
    <source>
        <dbReference type="ARBA" id="ARBA00022692"/>
    </source>
</evidence>
<reference evidence="8 9" key="1">
    <citation type="submission" date="2020-02" db="EMBL/GenBank/DDBJ databases">
        <title>Flavobacteriaceae Psychroflexus bacterium YR1-1, complete genome.</title>
        <authorList>
            <person name="Li Y."/>
            <person name="Wu S."/>
        </authorList>
    </citation>
    <scope>NUCLEOTIDE SEQUENCE [LARGE SCALE GENOMIC DNA]</scope>
    <source>
        <strain evidence="8 9">YR1-1</strain>
    </source>
</reference>
<dbReference type="Pfam" id="PF07244">
    <property type="entry name" value="POTRA"/>
    <property type="match status" value="4"/>
</dbReference>
<comment type="caution">
    <text evidence="8">The sequence shown here is derived from an EMBL/GenBank/DDBJ whole genome shotgun (WGS) entry which is preliminary data.</text>
</comment>
<dbReference type="GO" id="GO:0019867">
    <property type="term" value="C:outer membrane"/>
    <property type="evidence" value="ECO:0007669"/>
    <property type="project" value="InterPro"/>
</dbReference>
<evidence type="ECO:0000256" key="2">
    <source>
        <dbReference type="ARBA" id="ARBA00022452"/>
    </source>
</evidence>
<keyword evidence="9" id="KW-1185">Reference proteome</keyword>
<dbReference type="GO" id="GO:0071709">
    <property type="term" value="P:membrane assembly"/>
    <property type="evidence" value="ECO:0007669"/>
    <property type="project" value="InterPro"/>
</dbReference>
<evidence type="ECO:0000259" key="7">
    <source>
        <dbReference type="PROSITE" id="PS51779"/>
    </source>
</evidence>
<evidence type="ECO:0000256" key="1">
    <source>
        <dbReference type="ARBA" id="ARBA00004370"/>
    </source>
</evidence>
<dbReference type="PANTHER" id="PTHR12815">
    <property type="entry name" value="SORTING AND ASSEMBLY MACHINERY SAMM50 PROTEIN FAMILY MEMBER"/>
    <property type="match status" value="1"/>
</dbReference>
<dbReference type="Gene3D" id="3.10.20.310">
    <property type="entry name" value="membrane protein fhac"/>
    <property type="match status" value="5"/>
</dbReference>
<dbReference type="RefSeq" id="WP_164003404.1">
    <property type="nucleotide sequence ID" value="NZ_JAAIKD010000001.1"/>
</dbReference>
<keyword evidence="6" id="KW-0998">Cell outer membrane</keyword>
<keyword evidence="3" id="KW-0812">Transmembrane</keyword>
<dbReference type="AlphaFoldDB" id="A0A6B3QYF1"/>
<feature type="domain" description="POTRA" evidence="7">
    <location>
        <begin position="399"/>
        <end position="475"/>
    </location>
</feature>
<dbReference type="EMBL" id="JAAIKD010000001">
    <property type="protein sequence ID" value="NEV92792.1"/>
    <property type="molecule type" value="Genomic_DNA"/>
</dbReference>
<dbReference type="Gene3D" id="2.40.160.50">
    <property type="entry name" value="membrane protein fhac: a member of the omp85/tpsb transporter family"/>
    <property type="match status" value="1"/>
</dbReference>
<keyword evidence="2" id="KW-1134">Transmembrane beta strand</keyword>
<gene>
    <name evidence="8" type="ORF">G3567_01360</name>
</gene>
<keyword evidence="4" id="KW-0732">Signal</keyword>
<dbReference type="InterPro" id="IPR010827">
    <property type="entry name" value="BamA/TamA_POTRA"/>
</dbReference>
<evidence type="ECO:0000256" key="6">
    <source>
        <dbReference type="ARBA" id="ARBA00023237"/>
    </source>
</evidence>
<evidence type="ECO:0000313" key="8">
    <source>
        <dbReference type="EMBL" id="NEV92792.1"/>
    </source>
</evidence>
<organism evidence="8 9">
    <name type="scientific">Psychroflexus aurantiacus</name>
    <dbReference type="NCBI Taxonomy" id="2709310"/>
    <lineage>
        <taxon>Bacteria</taxon>
        <taxon>Pseudomonadati</taxon>
        <taxon>Bacteroidota</taxon>
        <taxon>Flavobacteriia</taxon>
        <taxon>Flavobacteriales</taxon>
        <taxon>Flavobacteriaceae</taxon>
        <taxon>Psychroflexus</taxon>
    </lineage>
</organism>
<feature type="domain" description="POTRA" evidence="7">
    <location>
        <begin position="311"/>
        <end position="396"/>
    </location>
</feature>
<accession>A0A6B3QYF1</accession>
<keyword evidence="5" id="KW-0472">Membrane</keyword>
<dbReference type="InterPro" id="IPR039910">
    <property type="entry name" value="D15-like"/>
</dbReference>